<feature type="binding site" evidence="7 8">
    <location>
        <position position="44"/>
    </location>
    <ligand>
        <name>substrate</name>
    </ligand>
</feature>
<comment type="caution">
    <text evidence="7">Lacks conserved residue(s) required for the propagation of feature annotation.</text>
</comment>
<sequence length="112" mass="12332">MQATQLNIQLNHVQSNSEHVLIDTIHLAMGNVDFIIINPAALAHTSVTLRDTMLSVGIPFIEVHLSNVYARESFRHHSYLSDKAIGIICGLGTDGYEFALMAASRRLQSDAN</sequence>
<dbReference type="PANTHER" id="PTHR21272">
    <property type="entry name" value="CATABOLIC 3-DEHYDROQUINASE"/>
    <property type="match status" value="1"/>
</dbReference>
<comment type="similarity">
    <text evidence="3 7">Belongs to the type-II 3-dehydroquinase family.</text>
</comment>
<feature type="active site" description="Proton donor" evidence="7">
    <location>
        <position position="64"/>
    </location>
</feature>
<evidence type="ECO:0000313" key="10">
    <source>
        <dbReference type="Proteomes" id="UP000218160"/>
    </source>
</evidence>
<evidence type="ECO:0000256" key="4">
    <source>
        <dbReference type="ARBA" id="ARBA00011193"/>
    </source>
</evidence>
<comment type="function">
    <text evidence="7">Catalyzes a trans-dehydration via an enolate intermediate.</text>
</comment>
<dbReference type="GO" id="GO:0008652">
    <property type="term" value="P:amino acid biosynthetic process"/>
    <property type="evidence" value="ECO:0007669"/>
    <property type="project" value="UniProtKB-KW"/>
</dbReference>
<dbReference type="GO" id="GO:0009423">
    <property type="term" value="P:chorismate biosynthetic process"/>
    <property type="evidence" value="ECO:0007669"/>
    <property type="project" value="UniProtKB-UniRule"/>
</dbReference>
<accession>A0A291B8M6</accession>
<evidence type="ECO:0000313" key="9">
    <source>
        <dbReference type="EMBL" id="ATF09359.1"/>
    </source>
</evidence>
<organism evidence="9 10">
    <name type="scientific">Candidatus Enterovibrio altilux</name>
    <dbReference type="NCBI Taxonomy" id="1927128"/>
    <lineage>
        <taxon>Bacteria</taxon>
        <taxon>Pseudomonadati</taxon>
        <taxon>Pseudomonadota</taxon>
        <taxon>Gammaproteobacteria</taxon>
        <taxon>Vibrionales</taxon>
        <taxon>Vibrionaceae</taxon>
        <taxon>Enterovibrio</taxon>
    </lineage>
</organism>
<dbReference type="EMBL" id="CP020660">
    <property type="protein sequence ID" value="ATF09359.1"/>
    <property type="molecule type" value="Genomic_DNA"/>
</dbReference>
<keyword evidence="7" id="KW-0028">Amino-acid biosynthesis</keyword>
<dbReference type="KEGG" id="elux:BTN50_0852"/>
<dbReference type="AlphaFoldDB" id="A0A291B8M6"/>
<dbReference type="UniPathway" id="UPA00053">
    <property type="reaction ID" value="UER00086"/>
</dbReference>
<dbReference type="GO" id="GO:0003855">
    <property type="term" value="F:3-dehydroquinate dehydratase activity"/>
    <property type="evidence" value="ECO:0007669"/>
    <property type="project" value="UniProtKB-UniRule"/>
</dbReference>
<dbReference type="GO" id="GO:0009073">
    <property type="term" value="P:aromatic amino acid family biosynthetic process"/>
    <property type="evidence" value="ECO:0007669"/>
    <property type="project" value="UniProtKB-KW"/>
</dbReference>
<feature type="binding site" evidence="7 8">
    <location>
        <position position="75"/>
    </location>
    <ligand>
        <name>substrate</name>
    </ligand>
</feature>
<dbReference type="PIRSF" id="PIRSF001399">
    <property type="entry name" value="DHquinase_II"/>
    <property type="match status" value="1"/>
</dbReference>
<dbReference type="HAMAP" id="MF_00169">
    <property type="entry name" value="AroQ"/>
    <property type="match status" value="1"/>
</dbReference>
<dbReference type="SUPFAM" id="SSF52304">
    <property type="entry name" value="Type II 3-dehydroquinate dehydratase"/>
    <property type="match status" value="1"/>
</dbReference>
<proteinExistence type="inferred from homology"/>
<gene>
    <name evidence="7" type="primary">aroQ</name>
    <name evidence="9" type="ORF">BTN50_0852</name>
</gene>
<comment type="subunit">
    <text evidence="4 7">Homododecamer.</text>
</comment>
<dbReference type="Gene3D" id="3.40.50.9100">
    <property type="entry name" value="Dehydroquinase, class II"/>
    <property type="match status" value="1"/>
</dbReference>
<evidence type="ECO:0000256" key="7">
    <source>
        <dbReference type="HAMAP-Rule" id="MF_00169"/>
    </source>
</evidence>
<name>A0A291B8M6_9GAMM</name>
<dbReference type="PANTHER" id="PTHR21272:SF3">
    <property type="entry name" value="CATABOLIC 3-DEHYDROQUINASE"/>
    <property type="match status" value="1"/>
</dbReference>
<dbReference type="EC" id="4.2.1.10" evidence="5 7"/>
<evidence type="ECO:0000256" key="3">
    <source>
        <dbReference type="ARBA" id="ARBA00011037"/>
    </source>
</evidence>
<keyword evidence="10" id="KW-1185">Reference proteome</keyword>
<evidence type="ECO:0000256" key="5">
    <source>
        <dbReference type="ARBA" id="ARBA00012060"/>
    </source>
</evidence>
<evidence type="ECO:0000256" key="1">
    <source>
        <dbReference type="ARBA" id="ARBA00001864"/>
    </source>
</evidence>
<keyword evidence="6 7" id="KW-0456">Lyase</keyword>
<dbReference type="InterPro" id="IPR036441">
    <property type="entry name" value="DHquinase_II_sf"/>
</dbReference>
<feature type="binding site" evidence="7 8">
    <location>
        <position position="38"/>
    </location>
    <ligand>
        <name>substrate</name>
    </ligand>
</feature>
<dbReference type="GO" id="GO:0019631">
    <property type="term" value="P:quinate catabolic process"/>
    <property type="evidence" value="ECO:0007669"/>
    <property type="project" value="TreeGrafter"/>
</dbReference>
<comment type="catalytic activity">
    <reaction evidence="1 7">
        <text>3-dehydroquinate = 3-dehydroshikimate + H2O</text>
        <dbReference type="Rhea" id="RHEA:21096"/>
        <dbReference type="ChEBI" id="CHEBI:15377"/>
        <dbReference type="ChEBI" id="CHEBI:16630"/>
        <dbReference type="ChEBI" id="CHEBI:32364"/>
        <dbReference type="EC" id="4.2.1.10"/>
    </reaction>
</comment>
<feature type="binding site" evidence="7 8">
    <location>
        <begin position="65"/>
        <end position="66"/>
    </location>
    <ligand>
        <name>substrate</name>
    </ligand>
</feature>
<evidence type="ECO:0000256" key="6">
    <source>
        <dbReference type="ARBA" id="ARBA00023239"/>
    </source>
</evidence>
<dbReference type="InterPro" id="IPR001874">
    <property type="entry name" value="DHquinase_II"/>
</dbReference>
<comment type="pathway">
    <text evidence="2 7">Metabolic intermediate biosynthesis; chorismate biosynthesis; chorismate from D-erythrose 4-phosphate and phosphoenolpyruvate: step 3/7.</text>
</comment>
<evidence type="ECO:0000256" key="2">
    <source>
        <dbReference type="ARBA" id="ARBA00004902"/>
    </source>
</evidence>
<evidence type="ECO:0000256" key="8">
    <source>
        <dbReference type="PIRSR" id="PIRSR001399-2"/>
    </source>
</evidence>
<dbReference type="Pfam" id="PF01220">
    <property type="entry name" value="DHquinase_II"/>
    <property type="match status" value="1"/>
</dbReference>
<dbReference type="CDD" id="cd00466">
    <property type="entry name" value="DHQase_II"/>
    <property type="match status" value="1"/>
</dbReference>
<feature type="binding site" evidence="7 8">
    <location>
        <position position="51"/>
    </location>
    <ligand>
        <name>substrate</name>
    </ligand>
</feature>
<protein>
    <recommendedName>
        <fullName evidence="5 7">3-dehydroquinate dehydratase</fullName>
        <shortName evidence="7">3-dehydroquinase</shortName>
        <ecNumber evidence="5 7">4.2.1.10</ecNumber>
    </recommendedName>
    <alternativeName>
        <fullName evidence="7">Type II DHQase</fullName>
    </alternativeName>
</protein>
<keyword evidence="7" id="KW-0057">Aromatic amino acid biosynthesis</keyword>
<reference evidence="10" key="1">
    <citation type="submission" date="2017-04" db="EMBL/GenBank/DDBJ databases">
        <title>Genome evolution of the luminous symbionts of deep sea anglerfish.</title>
        <authorList>
            <person name="Hendry T.A."/>
        </authorList>
    </citation>
    <scope>NUCLEOTIDE SEQUENCE [LARGE SCALE GENOMIC DNA]</scope>
</reference>
<dbReference type="Proteomes" id="UP000218160">
    <property type="component" value="Chromosome 1"/>
</dbReference>